<feature type="region of interest" description="Disordered" evidence="1">
    <location>
        <begin position="1"/>
        <end position="78"/>
    </location>
</feature>
<organism evidence="2 3">
    <name type="scientific">Mycena pura</name>
    <dbReference type="NCBI Taxonomy" id="153505"/>
    <lineage>
        <taxon>Eukaryota</taxon>
        <taxon>Fungi</taxon>
        <taxon>Dikarya</taxon>
        <taxon>Basidiomycota</taxon>
        <taxon>Agaricomycotina</taxon>
        <taxon>Agaricomycetes</taxon>
        <taxon>Agaricomycetidae</taxon>
        <taxon>Agaricales</taxon>
        <taxon>Marasmiineae</taxon>
        <taxon>Mycenaceae</taxon>
        <taxon>Mycena</taxon>
    </lineage>
</organism>
<protein>
    <submittedName>
        <fullName evidence="2">Uncharacterized protein</fullName>
    </submittedName>
</protein>
<reference evidence="2" key="1">
    <citation type="submission" date="2023-03" db="EMBL/GenBank/DDBJ databases">
        <title>Massive genome expansion in bonnet fungi (Mycena s.s.) driven by repeated elements and novel gene families across ecological guilds.</title>
        <authorList>
            <consortium name="Lawrence Berkeley National Laboratory"/>
            <person name="Harder C.B."/>
            <person name="Miyauchi S."/>
            <person name="Viragh M."/>
            <person name="Kuo A."/>
            <person name="Thoen E."/>
            <person name="Andreopoulos B."/>
            <person name="Lu D."/>
            <person name="Skrede I."/>
            <person name="Drula E."/>
            <person name="Henrissat B."/>
            <person name="Morin E."/>
            <person name="Kohler A."/>
            <person name="Barry K."/>
            <person name="LaButti K."/>
            <person name="Morin E."/>
            <person name="Salamov A."/>
            <person name="Lipzen A."/>
            <person name="Mereny Z."/>
            <person name="Hegedus B."/>
            <person name="Baldrian P."/>
            <person name="Stursova M."/>
            <person name="Weitz H."/>
            <person name="Taylor A."/>
            <person name="Grigoriev I.V."/>
            <person name="Nagy L.G."/>
            <person name="Martin F."/>
            <person name="Kauserud H."/>
        </authorList>
    </citation>
    <scope>NUCLEOTIDE SEQUENCE</scope>
    <source>
        <strain evidence="2">9144</strain>
    </source>
</reference>
<keyword evidence="3" id="KW-1185">Reference proteome</keyword>
<evidence type="ECO:0000256" key="1">
    <source>
        <dbReference type="SAM" id="MobiDB-lite"/>
    </source>
</evidence>
<dbReference type="Proteomes" id="UP001219525">
    <property type="component" value="Unassembled WGS sequence"/>
</dbReference>
<name>A0AAD6V9R4_9AGAR</name>
<sequence>MFQLERLDSDLLVPSSEAGTDYEQLPSQYKEMLRTRERRRVRAAAMENASADADRPVDDDSDGDGSEAPKAQLPDDIGALQERCIKAEVERDEAQRERDEAQHELAEVLVSHDETYSVFQRTSAVMSGLLRDMNVFIALVGDDDEESEISMDSEEGEEEKVGMAVDVPKRRASGSYAQACAPGVFERIARYECENLSRNAPEARAKAGGWGVRDADRFKAECRHGRGAGWRVCDAGGFRGGSWLPEFLGHYVLERLGFECDMITCNILEVAYIVD</sequence>
<gene>
    <name evidence="2" type="ORF">GGX14DRAFT_400223</name>
</gene>
<dbReference type="AlphaFoldDB" id="A0AAD6V9R4"/>
<evidence type="ECO:0000313" key="2">
    <source>
        <dbReference type="EMBL" id="KAJ7201023.1"/>
    </source>
</evidence>
<accession>A0AAD6V9R4</accession>
<proteinExistence type="predicted"/>
<dbReference type="EMBL" id="JARJCW010000060">
    <property type="protein sequence ID" value="KAJ7201023.1"/>
    <property type="molecule type" value="Genomic_DNA"/>
</dbReference>
<comment type="caution">
    <text evidence="2">The sequence shown here is derived from an EMBL/GenBank/DDBJ whole genome shotgun (WGS) entry which is preliminary data.</text>
</comment>
<evidence type="ECO:0000313" key="3">
    <source>
        <dbReference type="Proteomes" id="UP001219525"/>
    </source>
</evidence>